<dbReference type="AlphaFoldDB" id="A0A2P5CES0"/>
<evidence type="ECO:0000313" key="3">
    <source>
        <dbReference type="Proteomes" id="UP000237000"/>
    </source>
</evidence>
<dbReference type="Proteomes" id="UP000237000">
    <property type="component" value="Unassembled WGS sequence"/>
</dbReference>
<dbReference type="InterPro" id="IPR033249">
    <property type="entry name" value="CLE_plant"/>
</dbReference>
<evidence type="ECO:0008006" key="4">
    <source>
        <dbReference type="Google" id="ProtNLM"/>
    </source>
</evidence>
<dbReference type="OrthoDB" id="1405557at2759"/>
<gene>
    <name evidence="2" type="ORF">TorRG33x02_287740</name>
</gene>
<name>A0A2P5CES0_TREOI</name>
<evidence type="ECO:0000256" key="1">
    <source>
        <dbReference type="SAM" id="MobiDB-lite"/>
    </source>
</evidence>
<accession>A0A2P5CES0</accession>
<dbReference type="GO" id="GO:0048731">
    <property type="term" value="P:system development"/>
    <property type="evidence" value="ECO:0007669"/>
    <property type="project" value="InterPro"/>
</dbReference>
<comment type="caution">
    <text evidence="2">The sequence shown here is derived from an EMBL/GenBank/DDBJ whole genome shotgun (WGS) entry which is preliminary data.</text>
</comment>
<feature type="region of interest" description="Disordered" evidence="1">
    <location>
        <begin position="64"/>
        <end position="101"/>
    </location>
</feature>
<keyword evidence="3" id="KW-1185">Reference proteome</keyword>
<dbReference type="InParanoid" id="A0A2P5CES0"/>
<protein>
    <recommendedName>
        <fullName evidence="4">CLAVATA3/ESR (CLE)-related protein</fullName>
    </recommendedName>
</protein>
<evidence type="ECO:0000313" key="2">
    <source>
        <dbReference type="EMBL" id="PON59560.1"/>
    </source>
</evidence>
<dbReference type="EMBL" id="JXTC01000374">
    <property type="protein sequence ID" value="PON59560.1"/>
    <property type="molecule type" value="Genomic_DNA"/>
</dbReference>
<dbReference type="PANTHER" id="PTHR34545">
    <property type="entry name" value="CLAVATA3/ESR (CLE)-RELATED PROTEIN 22"/>
    <property type="match status" value="1"/>
</dbReference>
<dbReference type="PANTHER" id="PTHR34545:SF1">
    <property type="entry name" value="CLAVATA3_ESR (CLE)-RELATED PROTEIN 22"/>
    <property type="match status" value="1"/>
</dbReference>
<reference evidence="3" key="1">
    <citation type="submission" date="2016-06" db="EMBL/GenBank/DDBJ databases">
        <title>Parallel loss of symbiosis genes in relatives of nitrogen-fixing non-legume Parasponia.</title>
        <authorList>
            <person name="Van Velzen R."/>
            <person name="Holmer R."/>
            <person name="Bu F."/>
            <person name="Rutten L."/>
            <person name="Van Zeijl A."/>
            <person name="Liu W."/>
            <person name="Santuari L."/>
            <person name="Cao Q."/>
            <person name="Sharma T."/>
            <person name="Shen D."/>
            <person name="Roswanjaya Y."/>
            <person name="Wardhani T."/>
            <person name="Kalhor M.S."/>
            <person name="Jansen J."/>
            <person name="Van den Hoogen J."/>
            <person name="Gungor B."/>
            <person name="Hartog M."/>
            <person name="Hontelez J."/>
            <person name="Verver J."/>
            <person name="Yang W.-C."/>
            <person name="Schijlen E."/>
            <person name="Repin R."/>
            <person name="Schilthuizen M."/>
            <person name="Schranz E."/>
            <person name="Heidstra R."/>
            <person name="Miyata K."/>
            <person name="Fedorova E."/>
            <person name="Kohlen W."/>
            <person name="Bisseling T."/>
            <person name="Smit S."/>
            <person name="Geurts R."/>
        </authorList>
    </citation>
    <scope>NUCLEOTIDE SEQUENCE [LARGE SCALE GENOMIC DNA]</scope>
    <source>
        <strain evidence="3">cv. RG33-2</strain>
    </source>
</reference>
<proteinExistence type="predicted"/>
<organism evidence="2 3">
    <name type="scientific">Trema orientale</name>
    <name type="common">Charcoal tree</name>
    <name type="synonym">Celtis orientalis</name>
    <dbReference type="NCBI Taxonomy" id="63057"/>
    <lineage>
        <taxon>Eukaryota</taxon>
        <taxon>Viridiplantae</taxon>
        <taxon>Streptophyta</taxon>
        <taxon>Embryophyta</taxon>
        <taxon>Tracheophyta</taxon>
        <taxon>Spermatophyta</taxon>
        <taxon>Magnoliopsida</taxon>
        <taxon>eudicotyledons</taxon>
        <taxon>Gunneridae</taxon>
        <taxon>Pentapetalae</taxon>
        <taxon>rosids</taxon>
        <taxon>fabids</taxon>
        <taxon>Rosales</taxon>
        <taxon>Cannabaceae</taxon>
        <taxon>Trema</taxon>
    </lineage>
</organism>
<sequence length="101" mass="11014">MHHILIMMSLRKELLMGCFSLLLLVMMMILLFDNSSTSADGSAKFGSFSKGSASEYYNISPVESSTAGSIVGGNKDGESSDFSLVDEKRRIHTGPNPLHNR</sequence>